<keyword evidence="4 8" id="KW-0611">Plant defense</keyword>
<dbReference type="InterPro" id="IPR004326">
    <property type="entry name" value="Mlo"/>
</dbReference>
<proteinExistence type="inferred from homology"/>
<comment type="domain">
    <text evidence="8">The C-terminus contains a calmodulin-binding domain, which binds calmodulin in a calcium-dependent fashion.</text>
</comment>
<evidence type="ECO:0000256" key="2">
    <source>
        <dbReference type="ARBA" id="ARBA00006574"/>
    </source>
</evidence>
<name>A0ABR0U9B9_REHGL</name>
<evidence type="ECO:0000256" key="9">
    <source>
        <dbReference type="SAM" id="MobiDB-lite"/>
    </source>
</evidence>
<evidence type="ECO:0000256" key="3">
    <source>
        <dbReference type="ARBA" id="ARBA00022692"/>
    </source>
</evidence>
<keyword evidence="6 8" id="KW-0472">Membrane</keyword>
<feature type="transmembrane region" description="Helical" evidence="10">
    <location>
        <begin position="277"/>
        <end position="300"/>
    </location>
</feature>
<dbReference type="Proteomes" id="UP001318860">
    <property type="component" value="Unassembled WGS sequence"/>
</dbReference>
<accession>A0ABR0U9B9</accession>
<evidence type="ECO:0000256" key="7">
    <source>
        <dbReference type="ARBA" id="ARBA00023265"/>
    </source>
</evidence>
<keyword evidence="3 8" id="KW-0812">Transmembrane</keyword>
<comment type="function">
    <text evidence="8">May be involved in modulation of pathogen defense and leaf cell death.</text>
</comment>
<feature type="region of interest" description="Disordered" evidence="9">
    <location>
        <begin position="371"/>
        <end position="427"/>
    </location>
</feature>
<keyword evidence="7 8" id="KW-0568">Pathogenesis-related protein</keyword>
<evidence type="ECO:0000256" key="10">
    <source>
        <dbReference type="SAM" id="Phobius"/>
    </source>
</evidence>
<evidence type="ECO:0000256" key="5">
    <source>
        <dbReference type="ARBA" id="ARBA00022989"/>
    </source>
</evidence>
<feature type="transmembrane region" description="Helical" evidence="10">
    <location>
        <begin position="12"/>
        <end position="37"/>
    </location>
</feature>
<dbReference type="PANTHER" id="PTHR31942:SF54">
    <property type="entry name" value="MLO-LIKE PROTEIN 13"/>
    <property type="match status" value="1"/>
</dbReference>
<gene>
    <name evidence="8" type="primary">MLO</name>
    <name evidence="11" type="ORF">DH2020_047128</name>
</gene>
<dbReference type="PANTHER" id="PTHR31942">
    <property type="entry name" value="MLO-LIKE PROTEIN 1"/>
    <property type="match status" value="1"/>
</dbReference>
<feature type="transmembrane region" description="Helical" evidence="10">
    <location>
        <begin position="320"/>
        <end position="341"/>
    </location>
</feature>
<comment type="similarity">
    <text evidence="2 8">Belongs to the MLO family.</text>
</comment>
<keyword evidence="8" id="KW-0112">Calmodulin-binding</keyword>
<keyword evidence="12" id="KW-1185">Reference proteome</keyword>
<evidence type="ECO:0000256" key="8">
    <source>
        <dbReference type="RuleBase" id="RU280816"/>
    </source>
</evidence>
<evidence type="ECO:0000256" key="1">
    <source>
        <dbReference type="ARBA" id="ARBA00004141"/>
    </source>
</evidence>
<dbReference type="EMBL" id="JABTTQ020003252">
    <property type="protein sequence ID" value="KAK6119120.1"/>
    <property type="molecule type" value="Genomic_DNA"/>
</dbReference>
<feature type="transmembrane region" description="Helical" evidence="10">
    <location>
        <begin position="194"/>
        <end position="216"/>
    </location>
</feature>
<dbReference type="Pfam" id="PF03094">
    <property type="entry name" value="Mlo"/>
    <property type="match status" value="1"/>
</dbReference>
<evidence type="ECO:0000313" key="11">
    <source>
        <dbReference type="EMBL" id="KAK6119120.1"/>
    </source>
</evidence>
<comment type="caution">
    <text evidence="11">The sequence shown here is derived from an EMBL/GenBank/DDBJ whole genome shotgun (WGS) entry which is preliminary data.</text>
</comment>
<organism evidence="11 12">
    <name type="scientific">Rehmannia glutinosa</name>
    <name type="common">Chinese foxglove</name>
    <dbReference type="NCBI Taxonomy" id="99300"/>
    <lineage>
        <taxon>Eukaryota</taxon>
        <taxon>Viridiplantae</taxon>
        <taxon>Streptophyta</taxon>
        <taxon>Embryophyta</taxon>
        <taxon>Tracheophyta</taxon>
        <taxon>Spermatophyta</taxon>
        <taxon>Magnoliopsida</taxon>
        <taxon>eudicotyledons</taxon>
        <taxon>Gunneridae</taxon>
        <taxon>Pentapetalae</taxon>
        <taxon>asterids</taxon>
        <taxon>lamiids</taxon>
        <taxon>Lamiales</taxon>
        <taxon>Orobanchaceae</taxon>
        <taxon>Rehmannieae</taxon>
        <taxon>Rehmannia</taxon>
    </lineage>
</organism>
<evidence type="ECO:0000256" key="4">
    <source>
        <dbReference type="ARBA" id="ARBA00022821"/>
    </source>
</evidence>
<evidence type="ECO:0000313" key="12">
    <source>
        <dbReference type="Proteomes" id="UP001318860"/>
    </source>
</evidence>
<feature type="compositionally biased region" description="Polar residues" evidence="9">
    <location>
        <begin position="383"/>
        <end position="396"/>
    </location>
</feature>
<feature type="compositionally biased region" description="Low complexity" evidence="9">
    <location>
        <begin position="371"/>
        <end position="382"/>
    </location>
</feature>
<feature type="transmembrane region" description="Helical" evidence="10">
    <location>
        <begin position="222"/>
        <end position="240"/>
    </location>
</feature>
<protein>
    <recommendedName>
        <fullName evidence="8">MLO-like protein</fullName>
    </recommendedName>
</protein>
<comment type="subcellular location">
    <subcellularLocation>
        <location evidence="1 8">Membrane</location>
        <topology evidence="1 8">Multi-pass membrane protein</topology>
    </subcellularLocation>
</comment>
<feature type="compositionally biased region" description="Polar residues" evidence="9">
    <location>
        <begin position="414"/>
        <end position="427"/>
    </location>
</feature>
<sequence length="427" mass="48560">MAGENQGARSSLRLLGLLLLSVLALFSSRFSLSVLFIHLEKYSSQILYNYCFQRKNQDALFEALQKLKEELMLLGFISLLLTVFQGLISHFCIPDNVANIMLPCKMEAADHQHTAMNGRRLLAEEVSQQCSEGHVPFLSLEALHQLHIFIFVLAVVYVIFCASTMVLGGIKEHCPGNPNYDFHKYMLRTLEQDFKNIIGISWYLWLFVVIFLLMNIAGWHTYFWLSFLPLLLLLIVGAKLEHIITELAKDAAERAGDAEGTRIRPSDELFWFHRPALVLYLIHFILFQNSFEIAFFLWIWSTYGFRSCIMETLDFIIPRIVIGIIVQVLCSYSTLPLYALVSQMGSMFKQTVFDQFTKDLLLTWASDTKRGSSLSNGNGSMSKLTTESTNPTTVAQQPVVEEGNITPSEIELSCPNNSNTPYSLNKY</sequence>
<feature type="transmembrane region" description="Helical" evidence="10">
    <location>
        <begin position="146"/>
        <end position="170"/>
    </location>
</feature>
<evidence type="ECO:0000256" key="6">
    <source>
        <dbReference type="ARBA" id="ARBA00023136"/>
    </source>
</evidence>
<keyword evidence="5 8" id="KW-1133">Transmembrane helix</keyword>
<reference evidence="11 12" key="1">
    <citation type="journal article" date="2021" name="Comput. Struct. Biotechnol. J.">
        <title>De novo genome assembly of the potent medicinal plant Rehmannia glutinosa using nanopore technology.</title>
        <authorList>
            <person name="Ma L."/>
            <person name="Dong C."/>
            <person name="Song C."/>
            <person name="Wang X."/>
            <person name="Zheng X."/>
            <person name="Niu Y."/>
            <person name="Chen S."/>
            <person name="Feng W."/>
        </authorList>
    </citation>
    <scope>NUCLEOTIDE SEQUENCE [LARGE SCALE GENOMIC DNA]</scope>
    <source>
        <strain evidence="11">DH-2019</strain>
    </source>
</reference>
<feature type="transmembrane region" description="Helical" evidence="10">
    <location>
        <begin position="71"/>
        <end position="93"/>
    </location>
</feature>